<evidence type="ECO:0000256" key="10">
    <source>
        <dbReference type="SAM" id="SignalP"/>
    </source>
</evidence>
<evidence type="ECO:0000256" key="9">
    <source>
        <dbReference type="SAM" id="Phobius"/>
    </source>
</evidence>
<protein>
    <recommendedName>
        <fullName evidence="11">Ig-like domain-containing protein</fullName>
    </recommendedName>
</protein>
<evidence type="ECO:0000256" key="1">
    <source>
        <dbReference type="ARBA" id="ARBA00004236"/>
    </source>
</evidence>
<dbReference type="InterPro" id="IPR003598">
    <property type="entry name" value="Ig_sub2"/>
</dbReference>
<dbReference type="GO" id="GO:0005886">
    <property type="term" value="C:plasma membrane"/>
    <property type="evidence" value="ECO:0007669"/>
    <property type="project" value="UniProtKB-SubCell"/>
</dbReference>
<dbReference type="FunFam" id="2.60.40.10:FF:000357">
    <property type="entry name" value="Fc receptor like 1"/>
    <property type="match status" value="1"/>
</dbReference>
<evidence type="ECO:0000313" key="12">
    <source>
        <dbReference type="EMBL" id="KAI4548788.1"/>
    </source>
</evidence>
<dbReference type="FunFam" id="2.60.40.10:FF:000651">
    <property type="entry name" value="Fc receptor like 1"/>
    <property type="match status" value="1"/>
</dbReference>
<dbReference type="SUPFAM" id="SSF48726">
    <property type="entry name" value="Immunoglobulin"/>
    <property type="match status" value="4"/>
</dbReference>
<evidence type="ECO:0000256" key="6">
    <source>
        <dbReference type="ARBA" id="ARBA00023157"/>
    </source>
</evidence>
<evidence type="ECO:0000313" key="13">
    <source>
        <dbReference type="Proteomes" id="UP001214576"/>
    </source>
</evidence>
<evidence type="ECO:0000256" key="5">
    <source>
        <dbReference type="ARBA" id="ARBA00023136"/>
    </source>
</evidence>
<name>A0AAD4YHV7_OVIAM</name>
<dbReference type="InterPro" id="IPR007110">
    <property type="entry name" value="Ig-like_dom"/>
</dbReference>
<feature type="signal peptide" evidence="10">
    <location>
        <begin position="1"/>
        <end position="19"/>
    </location>
</feature>
<evidence type="ECO:0000259" key="11">
    <source>
        <dbReference type="PROSITE" id="PS50835"/>
    </source>
</evidence>
<dbReference type="PROSITE" id="PS50835">
    <property type="entry name" value="IG_LIKE"/>
    <property type="match status" value="3"/>
</dbReference>
<keyword evidence="8" id="KW-0393">Immunoglobulin domain</keyword>
<evidence type="ECO:0000256" key="2">
    <source>
        <dbReference type="ARBA" id="ARBA00022475"/>
    </source>
</evidence>
<keyword evidence="2" id="KW-1003">Cell membrane</keyword>
<evidence type="ECO:0000256" key="3">
    <source>
        <dbReference type="ARBA" id="ARBA00022729"/>
    </source>
</evidence>
<evidence type="ECO:0000256" key="8">
    <source>
        <dbReference type="ARBA" id="ARBA00023319"/>
    </source>
</evidence>
<accession>A0AAD4YHV7</accession>
<evidence type="ECO:0000256" key="7">
    <source>
        <dbReference type="ARBA" id="ARBA00023180"/>
    </source>
</evidence>
<dbReference type="InterPro" id="IPR003599">
    <property type="entry name" value="Ig_sub"/>
</dbReference>
<feature type="transmembrane region" description="Helical" evidence="9">
    <location>
        <begin position="514"/>
        <end position="535"/>
    </location>
</feature>
<dbReference type="InterPro" id="IPR036179">
    <property type="entry name" value="Ig-like_dom_sf"/>
</dbReference>
<keyword evidence="9" id="KW-0812">Transmembrane</keyword>
<comment type="subcellular location">
    <subcellularLocation>
        <location evidence="1">Cell membrane</location>
    </subcellularLocation>
</comment>
<feature type="chain" id="PRO_5042194443" description="Ig-like domain-containing protein" evidence="10">
    <location>
        <begin position="20"/>
        <end position="560"/>
    </location>
</feature>
<dbReference type="Proteomes" id="UP001214576">
    <property type="component" value="Unassembled WGS sequence"/>
</dbReference>
<proteinExistence type="predicted"/>
<keyword evidence="13" id="KW-1185">Reference proteome</keyword>
<dbReference type="EMBL" id="JAKZEL010000001">
    <property type="protein sequence ID" value="KAI4548788.1"/>
    <property type="molecule type" value="Genomic_DNA"/>
</dbReference>
<dbReference type="InterPro" id="IPR013783">
    <property type="entry name" value="Ig-like_fold"/>
</dbReference>
<dbReference type="SMART" id="SM00408">
    <property type="entry name" value="IGc2"/>
    <property type="match status" value="2"/>
</dbReference>
<keyword evidence="9" id="KW-1133">Transmembrane helix</keyword>
<feature type="domain" description="Ig-like" evidence="11">
    <location>
        <begin position="408"/>
        <end position="495"/>
    </location>
</feature>
<dbReference type="Pfam" id="PF13895">
    <property type="entry name" value="Ig_2"/>
    <property type="match status" value="2"/>
</dbReference>
<dbReference type="AlphaFoldDB" id="A0AAD4YHV7"/>
<dbReference type="Gene3D" id="2.60.40.10">
    <property type="entry name" value="Immunoglobulins"/>
    <property type="match status" value="4"/>
</dbReference>
<dbReference type="InterPro" id="IPR015631">
    <property type="entry name" value="CD2/SLAM_rcpt"/>
</dbReference>
<feature type="domain" description="Ig-like" evidence="11">
    <location>
        <begin position="15"/>
        <end position="101"/>
    </location>
</feature>
<sequence length="560" mass="61612">MLLWMVALLFEWFLPPVLTALPSHELCKGSPVTLRCQTKLHSQKSAWRLLFSFHKEGRTLQNRSRHPELHIPAAKEGDAGLYWCKASPKGGQVQKRSPQLELRVWAPVSRPLLTLRPTSLVVGEEVELLCEVQRGSPPILYSFHLNGDILRNHVAPHGGPASCLFRVMSEQHAGNYSCEAGNRVSRETSEPVTLSVDGPLPPQNLPSAPVEEQHQLYVNEGPQLLPCINLAWDVLDLGRGSLSASLKYGRVVSVESASLGRLLSYESEPHEHRDRIPSSLFYSQALAQCPLSLALLPMVIASAQVQGQVGGSALLVADHPPSFQVREAIWRSLWPSEELLATFFRGSPETLYRSRFLGRAQLHSNLSLELRPLESGDSGNFSVLLVDKQGRARTQTLQLKVYDAVPRPVVKVFIAVSGDAQPPKTCQVFLSCWAPNISDITYSWRREGTVDLGMEPAGLFTDGQVLSVSLGPGDKGVAYSCIVSNPVSWDLATVTPWESCHRQAAPGRASYKDVLLVVVPVLLLLILAGLSAWHWGPWSGKKKKDVCANEVDQETESPLV</sequence>
<evidence type="ECO:0000256" key="4">
    <source>
        <dbReference type="ARBA" id="ARBA00022737"/>
    </source>
</evidence>
<comment type="caution">
    <text evidence="12">The sequence shown here is derived from an EMBL/GenBank/DDBJ whole genome shotgun (WGS) entry which is preliminary data.</text>
</comment>
<keyword evidence="5 9" id="KW-0472">Membrane</keyword>
<feature type="domain" description="Ig-like" evidence="11">
    <location>
        <begin position="111"/>
        <end position="195"/>
    </location>
</feature>
<keyword evidence="3 10" id="KW-0732">Signal</keyword>
<dbReference type="PANTHER" id="PTHR12080">
    <property type="entry name" value="SIGNALING LYMPHOCYTIC ACTIVATION MOLECULE"/>
    <property type="match status" value="1"/>
</dbReference>
<organism evidence="12 13">
    <name type="scientific">Ovis ammon polii</name>
    <dbReference type="NCBI Taxonomy" id="230172"/>
    <lineage>
        <taxon>Eukaryota</taxon>
        <taxon>Metazoa</taxon>
        <taxon>Chordata</taxon>
        <taxon>Craniata</taxon>
        <taxon>Vertebrata</taxon>
        <taxon>Euteleostomi</taxon>
        <taxon>Mammalia</taxon>
        <taxon>Eutheria</taxon>
        <taxon>Laurasiatheria</taxon>
        <taxon>Artiodactyla</taxon>
        <taxon>Ruminantia</taxon>
        <taxon>Pecora</taxon>
        <taxon>Bovidae</taxon>
        <taxon>Caprinae</taxon>
        <taxon>Ovis</taxon>
    </lineage>
</organism>
<keyword evidence="6" id="KW-1015">Disulfide bond</keyword>
<dbReference type="SMART" id="SM00409">
    <property type="entry name" value="IG"/>
    <property type="match status" value="3"/>
</dbReference>
<keyword evidence="7" id="KW-0325">Glycoprotein</keyword>
<reference evidence="12" key="1">
    <citation type="submission" date="2022-03" db="EMBL/GenBank/DDBJ databases">
        <title>Genomic analyses of argali, domestic sheep and their hybrids provide insights into chromosomal evolution, heterosis and genetic basis of agronomic traits.</title>
        <authorList>
            <person name="Li M."/>
        </authorList>
    </citation>
    <scope>NUCLEOTIDE SEQUENCE</scope>
    <source>
        <strain evidence="12">CAU-MHL-2022a</strain>
        <tissue evidence="12">Skin</tissue>
    </source>
</reference>
<keyword evidence="4" id="KW-0677">Repeat</keyword>
<dbReference type="PANTHER" id="PTHR12080:SF92">
    <property type="entry name" value="SLAM FAMILY MEMBER 8"/>
    <property type="match status" value="1"/>
</dbReference>
<gene>
    <name evidence="12" type="ORF">MG293_001118</name>
</gene>